<dbReference type="AlphaFoldDB" id="A0A8S1LAC1"/>
<name>A0A8S1LAC1_PARPR</name>
<dbReference type="CDD" id="cd02981">
    <property type="entry name" value="PDI_b_family"/>
    <property type="match status" value="1"/>
</dbReference>
<evidence type="ECO:0000313" key="5">
    <source>
        <dbReference type="Proteomes" id="UP000688137"/>
    </source>
</evidence>
<feature type="signal peptide" evidence="2">
    <location>
        <begin position="1"/>
        <end position="16"/>
    </location>
</feature>
<organism evidence="4 5">
    <name type="scientific">Paramecium primaurelia</name>
    <dbReference type="NCBI Taxonomy" id="5886"/>
    <lineage>
        <taxon>Eukaryota</taxon>
        <taxon>Sar</taxon>
        <taxon>Alveolata</taxon>
        <taxon>Ciliophora</taxon>
        <taxon>Intramacronucleata</taxon>
        <taxon>Oligohymenophorea</taxon>
        <taxon>Peniculida</taxon>
        <taxon>Parameciidae</taxon>
        <taxon>Paramecium</taxon>
    </lineage>
</organism>
<dbReference type="InterPro" id="IPR013766">
    <property type="entry name" value="Thioredoxin_domain"/>
</dbReference>
<feature type="chain" id="PRO_5035906903" description="Thioredoxin domain-containing protein" evidence="2">
    <location>
        <begin position="17"/>
        <end position="476"/>
    </location>
</feature>
<dbReference type="EMBL" id="CAJJDM010000033">
    <property type="protein sequence ID" value="CAD8063301.1"/>
    <property type="molecule type" value="Genomic_DNA"/>
</dbReference>
<dbReference type="PROSITE" id="PS51352">
    <property type="entry name" value="THIOREDOXIN_2"/>
    <property type="match status" value="1"/>
</dbReference>
<evidence type="ECO:0000313" key="4">
    <source>
        <dbReference type="EMBL" id="CAD8063301.1"/>
    </source>
</evidence>
<dbReference type="GO" id="GO:0005783">
    <property type="term" value="C:endoplasmic reticulum"/>
    <property type="evidence" value="ECO:0007669"/>
    <property type="project" value="TreeGrafter"/>
</dbReference>
<dbReference type="CDD" id="cd02961">
    <property type="entry name" value="PDI_a_family"/>
    <property type="match status" value="1"/>
</dbReference>
<dbReference type="Proteomes" id="UP000688137">
    <property type="component" value="Unassembled WGS sequence"/>
</dbReference>
<dbReference type="FunFam" id="3.40.30.10:FF:000617">
    <property type="entry name" value="Protein disulfide isomerase family A member 3"/>
    <property type="match status" value="1"/>
</dbReference>
<dbReference type="OMA" id="YKMTPQT"/>
<proteinExistence type="inferred from homology"/>
<evidence type="ECO:0000256" key="2">
    <source>
        <dbReference type="SAM" id="SignalP"/>
    </source>
</evidence>
<dbReference type="GO" id="GO:0006457">
    <property type="term" value="P:protein folding"/>
    <property type="evidence" value="ECO:0007669"/>
    <property type="project" value="TreeGrafter"/>
</dbReference>
<protein>
    <recommendedName>
        <fullName evidence="3">Thioredoxin domain-containing protein</fullName>
    </recommendedName>
</protein>
<gene>
    <name evidence="4" type="ORF">PPRIM_AZ9-3.1.T0340251</name>
</gene>
<keyword evidence="5" id="KW-1185">Reference proteome</keyword>
<accession>A0A8S1LAC1</accession>
<dbReference type="GO" id="GO:0034976">
    <property type="term" value="P:response to endoplasmic reticulum stress"/>
    <property type="evidence" value="ECO:0007669"/>
    <property type="project" value="TreeGrafter"/>
</dbReference>
<comment type="similarity">
    <text evidence="1">Belongs to the protein disulfide isomerase family.</text>
</comment>
<evidence type="ECO:0000256" key="1">
    <source>
        <dbReference type="ARBA" id="ARBA00006347"/>
    </source>
</evidence>
<dbReference type="PANTHER" id="PTHR18929:SF240">
    <property type="entry name" value="PROTEIN DISULFIDE-ISOMERASE"/>
    <property type="match status" value="1"/>
</dbReference>
<dbReference type="InterPro" id="IPR017937">
    <property type="entry name" value="Thioredoxin_CS"/>
</dbReference>
<dbReference type="Pfam" id="PF00085">
    <property type="entry name" value="Thioredoxin"/>
    <property type="match status" value="2"/>
</dbReference>
<comment type="caution">
    <text evidence="4">The sequence shown here is derived from an EMBL/GenBank/DDBJ whole genome shotgun (WGS) entry which is preliminary data.</text>
</comment>
<dbReference type="Pfam" id="PF13848">
    <property type="entry name" value="Thioredoxin_6"/>
    <property type="match status" value="1"/>
</dbReference>
<dbReference type="PROSITE" id="PS00194">
    <property type="entry name" value="THIOREDOXIN_1"/>
    <property type="match status" value="1"/>
</dbReference>
<dbReference type="GO" id="GO:0003756">
    <property type="term" value="F:protein disulfide isomerase activity"/>
    <property type="evidence" value="ECO:0007669"/>
    <property type="project" value="TreeGrafter"/>
</dbReference>
<reference evidence="4" key="1">
    <citation type="submission" date="2021-01" db="EMBL/GenBank/DDBJ databases">
        <authorList>
            <consortium name="Genoscope - CEA"/>
            <person name="William W."/>
        </authorList>
    </citation>
    <scope>NUCLEOTIDE SEQUENCE</scope>
</reference>
<sequence length="476" mass="55185">MLKFLIFCLIGLSVFGYTFPYDGDVLVLNDNNINAAIKQYDYLLVEFYATWCGHCKQFAPEYSQFATQVKDAGQPFIVAKLNGGDQEKQAMNRYKVSSFPTIILLIKGHAVPYNGDRSANGLMNFVTQALEDKLVRIDEIDDVYKFLSDNNLSLLYFIKDLQQPELQIYSLAAKIFPNLKFGYTTSAYARKLYDVDEGQIVLFRTFEERRKEFTDQLTLEKLTNFLYENSTPSFEELDNKSYASIFNKNTPALILFWNQQSQETKDVLKLIAPNIKKRITVVSVYSDNYMVNQVTSHLFINTPTFPSLYYYKTTNEVYKFQGQITVENVMRFVHEANNGKIKRKQKSQPIPNQTSNVLKVVGDTFDELVLNSKKNILVQFCQTSNSKCYEPEFEDLAEELKKNDNLVLGQIDLSYNDLDNVNIENYPGFKLYIPKVTSNPINFDQEFSKENLYEFIKQNVQLTYRDKEQNKNKSDL</sequence>
<evidence type="ECO:0000259" key="3">
    <source>
        <dbReference type="PROSITE" id="PS51352"/>
    </source>
</evidence>
<keyword evidence="2" id="KW-0732">Signal</keyword>
<dbReference type="PANTHER" id="PTHR18929">
    <property type="entry name" value="PROTEIN DISULFIDE ISOMERASE"/>
    <property type="match status" value="1"/>
</dbReference>
<feature type="domain" description="Thioredoxin" evidence="3">
    <location>
        <begin position="13"/>
        <end position="131"/>
    </location>
</feature>
<dbReference type="FunFam" id="3.40.30.10:FF:000833">
    <property type="entry name" value="Uncharacterized protein"/>
    <property type="match status" value="1"/>
</dbReference>